<feature type="transmembrane region" description="Helical" evidence="8">
    <location>
        <begin position="21"/>
        <end position="43"/>
    </location>
</feature>
<dbReference type="GO" id="GO:0005886">
    <property type="term" value="C:plasma membrane"/>
    <property type="evidence" value="ECO:0007669"/>
    <property type="project" value="UniProtKB-SubCell"/>
</dbReference>
<feature type="transmembrane region" description="Helical" evidence="8">
    <location>
        <begin position="391"/>
        <end position="408"/>
    </location>
</feature>
<feature type="transmembrane region" description="Helical" evidence="8">
    <location>
        <begin position="216"/>
        <end position="236"/>
    </location>
</feature>
<dbReference type="RefSeq" id="WP_095898393.1">
    <property type="nucleotide sequence ID" value="NZ_CAUOZK010000108.1"/>
</dbReference>
<reference evidence="10" key="1">
    <citation type="submission" date="2017-06" db="EMBL/GenBank/DDBJ databases">
        <title>Capnocytophaga spp. assemblies.</title>
        <authorList>
            <person name="Gulvik C.A."/>
        </authorList>
    </citation>
    <scope>NUCLEOTIDE SEQUENCE [LARGE SCALE GENOMIC DNA]</scope>
    <source>
        <strain evidence="10">H4486</strain>
    </source>
</reference>
<evidence type="ECO:0000256" key="3">
    <source>
        <dbReference type="ARBA" id="ARBA00022448"/>
    </source>
</evidence>
<protein>
    <recommendedName>
        <fullName evidence="8">L-lactate permease</fullName>
    </recommendedName>
</protein>
<organism evidence="9 10">
    <name type="scientific">Capnocytophaga sputigena</name>
    <dbReference type="NCBI Taxonomy" id="1019"/>
    <lineage>
        <taxon>Bacteria</taxon>
        <taxon>Pseudomonadati</taxon>
        <taxon>Bacteroidota</taxon>
        <taxon>Flavobacteriia</taxon>
        <taxon>Flavobacteriales</taxon>
        <taxon>Flavobacteriaceae</taxon>
        <taxon>Capnocytophaga</taxon>
    </lineage>
</organism>
<feature type="transmembrane region" description="Helical" evidence="8">
    <location>
        <begin position="428"/>
        <end position="445"/>
    </location>
</feature>
<feature type="transmembrane region" description="Helical" evidence="8">
    <location>
        <begin position="481"/>
        <end position="500"/>
    </location>
</feature>
<feature type="transmembrane region" description="Helical" evidence="8">
    <location>
        <begin position="55"/>
        <end position="75"/>
    </location>
</feature>
<dbReference type="Pfam" id="PF02652">
    <property type="entry name" value="Lactate_perm"/>
    <property type="match status" value="1"/>
</dbReference>
<evidence type="ECO:0000313" key="9">
    <source>
        <dbReference type="EMBL" id="ATA79468.1"/>
    </source>
</evidence>
<comment type="function">
    <text evidence="8">Uptake of L-lactate across the membrane. Can also transport D-lactate and glycolate.</text>
</comment>
<feature type="transmembrane region" description="Helical" evidence="8">
    <location>
        <begin position="452"/>
        <end position="475"/>
    </location>
</feature>
<evidence type="ECO:0000313" key="10">
    <source>
        <dbReference type="Proteomes" id="UP000217334"/>
    </source>
</evidence>
<keyword evidence="6 8" id="KW-1133">Transmembrane helix</keyword>
<feature type="transmembrane region" description="Helical" evidence="8">
    <location>
        <begin position="512"/>
        <end position="534"/>
    </location>
</feature>
<feature type="transmembrane region" description="Helical" evidence="8">
    <location>
        <begin position="281"/>
        <end position="300"/>
    </location>
</feature>
<feature type="transmembrane region" description="Helical" evidence="8">
    <location>
        <begin position="95"/>
        <end position="114"/>
    </location>
</feature>
<feature type="transmembrane region" description="Helical" evidence="8">
    <location>
        <begin position="350"/>
        <end position="370"/>
    </location>
</feature>
<proteinExistence type="inferred from homology"/>
<dbReference type="PANTHER" id="PTHR30003:SF0">
    <property type="entry name" value="GLYCOLATE PERMEASE GLCA-RELATED"/>
    <property type="match status" value="1"/>
</dbReference>
<keyword evidence="4 8" id="KW-1003">Cell membrane</keyword>
<evidence type="ECO:0000256" key="4">
    <source>
        <dbReference type="ARBA" id="ARBA00022475"/>
    </source>
</evidence>
<feature type="transmembrane region" description="Helical" evidence="8">
    <location>
        <begin position="120"/>
        <end position="136"/>
    </location>
</feature>
<accession>A0A250F5X3</accession>
<evidence type="ECO:0000256" key="5">
    <source>
        <dbReference type="ARBA" id="ARBA00022692"/>
    </source>
</evidence>
<evidence type="ECO:0000256" key="7">
    <source>
        <dbReference type="ARBA" id="ARBA00023136"/>
    </source>
</evidence>
<keyword evidence="3 8" id="KW-0813">Transport</keyword>
<sequence>MALFLSILPIALLIYLMVKKNALPSYIALPLIAGLVYILHLTYFNGSFVALNANFIKAIISVATPITVIFGAVLFNRMMEMTGAMNVLRRWLGNISPNPVAQLMIIGWAFAFMIEGASGFGTPAAIAAPLLVGLGFRPLQVAILALIMNSVPVSFGAVGTPTWFGFGTLIGNGSISDDQLSDIGRITSIIHLFAAFVIPVMALKVIVSWRQIRENIVFILISILSCTVPYVAIAWFNYEFPSLVGGAIGLFISVGVASKGIGLSKTDNSEMQHEKVKTSELLKALFPTASLIVILALTRIKQLPLKALLNDTTEWFTIKLGYLGDFQVTKGLIFSLKNIFATGESESYKLLYVPALIPFVVTVLISIPLFSLKWKQTKSLFSASFVQIQKPFLALVGALIMVNVMLMGGEDSMVQTIGRGLANATGSYWTMFASYLGAVGAFFSGSNTVSNLTFGAVQYSVANTTGLSVPLILALQSVGGAMGNMVCINNIIAVCSVLGIDKAEGKILKVTAVPMFIYGIIAAVVALLVIPLLFS</sequence>
<feature type="transmembrane region" description="Helical" evidence="8">
    <location>
        <begin position="143"/>
        <end position="166"/>
    </location>
</feature>
<evidence type="ECO:0000256" key="6">
    <source>
        <dbReference type="ARBA" id="ARBA00022989"/>
    </source>
</evidence>
<comment type="subcellular location">
    <subcellularLocation>
        <location evidence="1 8">Cell membrane</location>
        <topology evidence="1 8">Multi-pass membrane protein</topology>
    </subcellularLocation>
</comment>
<dbReference type="Proteomes" id="UP000217334">
    <property type="component" value="Chromosome"/>
</dbReference>
<evidence type="ECO:0000256" key="8">
    <source>
        <dbReference type="RuleBase" id="RU365092"/>
    </source>
</evidence>
<keyword evidence="7 8" id="KW-0472">Membrane</keyword>
<comment type="caution">
    <text evidence="8">Lacks conserved residue(s) required for the propagation of feature annotation.</text>
</comment>
<evidence type="ECO:0000256" key="1">
    <source>
        <dbReference type="ARBA" id="ARBA00004651"/>
    </source>
</evidence>
<comment type="similarity">
    <text evidence="2 8">Belongs to the lactate permease family.</text>
</comment>
<gene>
    <name evidence="9" type="ORF">CGC59_07205</name>
</gene>
<evidence type="ECO:0000256" key="2">
    <source>
        <dbReference type="ARBA" id="ARBA00010100"/>
    </source>
</evidence>
<dbReference type="GO" id="GO:0015129">
    <property type="term" value="F:lactate transmembrane transporter activity"/>
    <property type="evidence" value="ECO:0007669"/>
    <property type="project" value="UniProtKB-UniRule"/>
</dbReference>
<name>A0A250F5X3_CAPSP</name>
<feature type="transmembrane region" description="Helical" evidence="8">
    <location>
        <begin position="186"/>
        <end position="207"/>
    </location>
</feature>
<dbReference type="NCBIfam" id="TIGR00795">
    <property type="entry name" value="lctP"/>
    <property type="match status" value="1"/>
</dbReference>
<dbReference type="EMBL" id="CP022383">
    <property type="protein sequence ID" value="ATA79468.1"/>
    <property type="molecule type" value="Genomic_DNA"/>
</dbReference>
<keyword evidence="5 8" id="KW-0812">Transmembrane</keyword>
<dbReference type="PANTHER" id="PTHR30003">
    <property type="entry name" value="L-LACTATE PERMEASE"/>
    <property type="match status" value="1"/>
</dbReference>
<dbReference type="AlphaFoldDB" id="A0A250F5X3"/>
<dbReference type="InterPro" id="IPR003804">
    <property type="entry name" value="Lactate_perm"/>
</dbReference>
<feature type="transmembrane region" description="Helical" evidence="8">
    <location>
        <begin position="242"/>
        <end position="261"/>
    </location>
</feature>
<dbReference type="GO" id="GO:0015295">
    <property type="term" value="F:solute:proton symporter activity"/>
    <property type="evidence" value="ECO:0007669"/>
    <property type="project" value="TreeGrafter"/>
</dbReference>
<dbReference type="GeneID" id="78162303"/>